<dbReference type="GO" id="GO:0042796">
    <property type="term" value="P:snRNA transcription by RNA polymerase III"/>
    <property type="evidence" value="ECO:0007669"/>
    <property type="project" value="TreeGrafter"/>
</dbReference>
<sequence>MGSKKACEHYWKPFKSDCEEFLGCFQQTESVRYEEFTVIWREMDFSSVFFGNQSHHEKKSFTRLALTIVCNYFIPPYSFQIRVGALYMLYGLYNKQLVWPKEKIRVALKDWFQIQQFITEAKTCQHLDVVYIFCRLLSDKAFYFTAMPKKLTFESSDRVQHDVNEDFRARKDKVAELASFEMLEEIANVHRHYERMKNSLLPPSAGVTLQNLAGAVQKCTLEYKQWQEQIAGARSKDATKKDANQKSESSDRADMLASIKSKSYGHMTKESRSRRHSQIERVTTGYGTGFRFHRKKKPPSLRARTYRTLGNPGESEQTQQWLLSVMAEDKNALKRRDLKRFNWSETE</sequence>
<evidence type="ECO:0000313" key="2">
    <source>
        <dbReference type="EMBL" id="KAA0708728.1"/>
    </source>
</evidence>
<dbReference type="EMBL" id="SOYY01000018">
    <property type="protein sequence ID" value="KAA0708728.1"/>
    <property type="molecule type" value="Genomic_DNA"/>
</dbReference>
<dbReference type="AlphaFoldDB" id="A0A5A9NH87"/>
<comment type="caution">
    <text evidence="2">The sequence shown here is derived from an EMBL/GenBank/DDBJ whole genome shotgun (WGS) entry which is preliminary data.</text>
</comment>
<protein>
    <submittedName>
        <fullName evidence="2">snRNA-activating protein complex subunit 1</fullName>
    </submittedName>
</protein>
<dbReference type="PANTHER" id="PTHR15131:SF3">
    <property type="entry name" value="SNRNA-ACTIVATING PROTEIN COMPLEX SUBUNIT 1"/>
    <property type="match status" value="1"/>
</dbReference>
<accession>A0A5A9NH87</accession>
<keyword evidence="3" id="KW-1185">Reference proteome</keyword>
<dbReference type="GO" id="GO:0043565">
    <property type="term" value="F:sequence-specific DNA binding"/>
    <property type="evidence" value="ECO:0007669"/>
    <property type="project" value="TreeGrafter"/>
</dbReference>
<evidence type="ECO:0000313" key="3">
    <source>
        <dbReference type="Proteomes" id="UP000324632"/>
    </source>
</evidence>
<dbReference type="GO" id="GO:0019185">
    <property type="term" value="C:snRNA-activating protein complex"/>
    <property type="evidence" value="ECO:0007669"/>
    <property type="project" value="TreeGrafter"/>
</dbReference>
<reference evidence="2 3" key="1">
    <citation type="journal article" date="2019" name="Mol. Ecol. Resour.">
        <title>Chromosome-level genome assembly of Triplophysa tibetana, a fish adapted to the harsh high-altitude environment of the Tibetan Plateau.</title>
        <authorList>
            <person name="Yang X."/>
            <person name="Liu H."/>
            <person name="Ma Z."/>
            <person name="Zou Y."/>
            <person name="Zou M."/>
            <person name="Mao Y."/>
            <person name="Li X."/>
            <person name="Wang H."/>
            <person name="Chen T."/>
            <person name="Wang W."/>
            <person name="Yang R."/>
        </authorList>
    </citation>
    <scope>NUCLEOTIDE SEQUENCE [LARGE SCALE GENOMIC DNA]</scope>
    <source>
        <strain evidence="2">TTIB1903HZAU</strain>
        <tissue evidence="2">Muscle</tissue>
    </source>
</reference>
<organism evidence="2 3">
    <name type="scientific">Triplophysa tibetana</name>
    <dbReference type="NCBI Taxonomy" id="1572043"/>
    <lineage>
        <taxon>Eukaryota</taxon>
        <taxon>Metazoa</taxon>
        <taxon>Chordata</taxon>
        <taxon>Craniata</taxon>
        <taxon>Vertebrata</taxon>
        <taxon>Euteleostomi</taxon>
        <taxon>Actinopterygii</taxon>
        <taxon>Neopterygii</taxon>
        <taxon>Teleostei</taxon>
        <taxon>Ostariophysi</taxon>
        <taxon>Cypriniformes</taxon>
        <taxon>Nemacheilidae</taxon>
        <taxon>Triplophysa</taxon>
    </lineage>
</organism>
<feature type="compositionally biased region" description="Basic and acidic residues" evidence="1">
    <location>
        <begin position="234"/>
        <end position="253"/>
    </location>
</feature>
<dbReference type="GO" id="GO:0042795">
    <property type="term" value="P:snRNA transcription by RNA polymerase II"/>
    <property type="evidence" value="ECO:0007669"/>
    <property type="project" value="TreeGrafter"/>
</dbReference>
<dbReference type="PANTHER" id="PTHR15131">
    <property type="entry name" value="SMALL NUCLEAR RNA ACTIVATING COMPLEX, POLYPEPTIDE 1"/>
    <property type="match status" value="1"/>
</dbReference>
<evidence type="ECO:0000256" key="1">
    <source>
        <dbReference type="SAM" id="MobiDB-lite"/>
    </source>
</evidence>
<gene>
    <name evidence="2" type="ORF">E1301_Tti008018</name>
</gene>
<proteinExistence type="predicted"/>
<dbReference type="Proteomes" id="UP000324632">
    <property type="component" value="Chromosome 18"/>
</dbReference>
<dbReference type="InterPro" id="IPR019188">
    <property type="entry name" value="SNAPC1"/>
</dbReference>
<name>A0A5A9NH87_9TELE</name>
<dbReference type="Pfam" id="PF09808">
    <property type="entry name" value="SNAPC1"/>
    <property type="match status" value="1"/>
</dbReference>
<feature type="region of interest" description="Disordered" evidence="1">
    <location>
        <begin position="232"/>
        <end position="253"/>
    </location>
</feature>